<dbReference type="AlphaFoldDB" id="I0R6F1"/>
<evidence type="ECO:0000313" key="1">
    <source>
        <dbReference type="EMBL" id="EIC95259.1"/>
    </source>
</evidence>
<evidence type="ECO:0000313" key="2">
    <source>
        <dbReference type="Proteomes" id="UP000005039"/>
    </source>
</evidence>
<reference evidence="1 2" key="1">
    <citation type="submission" date="2012-03" db="EMBL/GenBank/DDBJ databases">
        <authorList>
            <person name="Durkin A.S."/>
            <person name="McCorrison J."/>
            <person name="Torralba M."/>
            <person name="Gillis M."/>
            <person name="Methe B."/>
            <person name="Sutton G."/>
            <person name="Nelson K.E."/>
        </authorList>
    </citation>
    <scope>NUCLEOTIDE SEQUENCE [LARGE SCALE GENOMIC DNA]</scope>
    <source>
        <strain evidence="1 2">F0468</strain>
    </source>
</reference>
<comment type="caution">
    <text evidence="1">The sequence shown here is derived from an EMBL/GenBank/DDBJ whole genome shotgun (WGS) entry which is preliminary data.</text>
</comment>
<protein>
    <submittedName>
        <fullName evidence="1">Uncharacterized protein</fullName>
    </submittedName>
</protein>
<sequence length="76" mass="9040">MRNYKRRKKIILVIFIAILTYICLNFQSKFIIKDNVLLEYKRGILADIMPKKEIEIPYGVTEIGEKDFKNCSELKK</sequence>
<organism evidence="1 2">
    <name type="scientific">Lachnoanaerobaculum saburreum F0468</name>
    <dbReference type="NCBI Taxonomy" id="1095750"/>
    <lineage>
        <taxon>Bacteria</taxon>
        <taxon>Bacillati</taxon>
        <taxon>Bacillota</taxon>
        <taxon>Clostridia</taxon>
        <taxon>Lachnospirales</taxon>
        <taxon>Lachnospiraceae</taxon>
        <taxon>Lachnoanaerobaculum</taxon>
    </lineage>
</organism>
<dbReference type="Gene3D" id="3.80.10.10">
    <property type="entry name" value="Ribonuclease Inhibitor"/>
    <property type="match status" value="1"/>
</dbReference>
<proteinExistence type="predicted"/>
<dbReference type="InterPro" id="IPR032675">
    <property type="entry name" value="LRR_dom_sf"/>
</dbReference>
<accession>I0R6F1</accession>
<dbReference type="EMBL" id="AJGH01000090">
    <property type="protein sequence ID" value="EIC95259.1"/>
    <property type="molecule type" value="Genomic_DNA"/>
</dbReference>
<dbReference type="PATRIC" id="fig|1095750.3.peg.1954"/>
<name>I0R6F1_9FIRM</name>
<dbReference type="Proteomes" id="UP000005039">
    <property type="component" value="Unassembled WGS sequence"/>
</dbReference>
<keyword evidence="2" id="KW-1185">Reference proteome</keyword>
<gene>
    <name evidence="1" type="ORF">HMPREF9970_0010</name>
</gene>